<keyword evidence="2" id="KW-0677">Repeat</keyword>
<dbReference type="InterPro" id="IPR018247">
    <property type="entry name" value="EF_Hand_1_Ca_BS"/>
</dbReference>
<dbReference type="AlphaFoldDB" id="A0A9Q0HE60"/>
<dbReference type="Gene3D" id="1.10.238.10">
    <property type="entry name" value="EF-hand"/>
    <property type="match status" value="2"/>
</dbReference>
<feature type="domain" description="EF-hand" evidence="4">
    <location>
        <begin position="148"/>
        <end position="183"/>
    </location>
</feature>
<dbReference type="PROSITE" id="PS50222">
    <property type="entry name" value="EF_HAND_2"/>
    <property type="match status" value="4"/>
</dbReference>
<comment type="caution">
    <text evidence="5">The sequence shown here is derived from an EMBL/GenBank/DDBJ whole genome shotgun (WGS) entry which is preliminary data.</text>
</comment>
<dbReference type="PANTHER" id="PTHR10891">
    <property type="entry name" value="EF-HAND CALCIUM-BINDING DOMAIN CONTAINING PROTEIN"/>
    <property type="match status" value="1"/>
</dbReference>
<feature type="domain" description="EF-hand" evidence="4">
    <location>
        <begin position="77"/>
        <end position="111"/>
    </location>
</feature>
<evidence type="ECO:0000256" key="3">
    <source>
        <dbReference type="ARBA" id="ARBA00022837"/>
    </source>
</evidence>
<evidence type="ECO:0000313" key="5">
    <source>
        <dbReference type="EMBL" id="KAJ4964762.1"/>
    </source>
</evidence>
<dbReference type="FunFam" id="1.10.238.10:FF:000001">
    <property type="entry name" value="Calmodulin 1"/>
    <property type="match status" value="1"/>
</dbReference>
<proteinExistence type="predicted"/>
<feature type="domain" description="EF-hand" evidence="4">
    <location>
        <begin position="41"/>
        <end position="76"/>
    </location>
</feature>
<dbReference type="InterPro" id="IPR011992">
    <property type="entry name" value="EF-hand-dom_pair"/>
</dbReference>
<name>A0A9Q0HE60_9MAGN</name>
<keyword evidence="1" id="KW-0479">Metal-binding</keyword>
<reference evidence="5" key="1">
    <citation type="journal article" date="2023" name="Plant J.">
        <title>The genome of the king protea, Protea cynaroides.</title>
        <authorList>
            <person name="Chang J."/>
            <person name="Duong T.A."/>
            <person name="Schoeman C."/>
            <person name="Ma X."/>
            <person name="Roodt D."/>
            <person name="Barker N."/>
            <person name="Li Z."/>
            <person name="Van de Peer Y."/>
            <person name="Mizrachi E."/>
        </authorList>
    </citation>
    <scope>NUCLEOTIDE SEQUENCE</scope>
    <source>
        <tissue evidence="5">Young leaves</tissue>
    </source>
</reference>
<gene>
    <name evidence="5" type="ORF">NE237_016611</name>
</gene>
<evidence type="ECO:0000256" key="2">
    <source>
        <dbReference type="ARBA" id="ARBA00022737"/>
    </source>
</evidence>
<evidence type="ECO:0000259" key="4">
    <source>
        <dbReference type="PROSITE" id="PS50222"/>
    </source>
</evidence>
<protein>
    <recommendedName>
        <fullName evidence="4">EF-hand domain-containing protein</fullName>
    </recommendedName>
</protein>
<dbReference type="GO" id="GO:0005509">
    <property type="term" value="F:calcium ion binding"/>
    <property type="evidence" value="ECO:0007669"/>
    <property type="project" value="InterPro"/>
</dbReference>
<dbReference type="PROSITE" id="PS00018">
    <property type="entry name" value="EF_HAND_1"/>
    <property type="match status" value="3"/>
</dbReference>
<feature type="domain" description="EF-hand" evidence="4">
    <location>
        <begin position="112"/>
        <end position="147"/>
    </location>
</feature>
<dbReference type="OrthoDB" id="26525at2759"/>
<evidence type="ECO:0000256" key="1">
    <source>
        <dbReference type="ARBA" id="ARBA00022723"/>
    </source>
</evidence>
<dbReference type="Proteomes" id="UP001141806">
    <property type="component" value="Unassembled WGS sequence"/>
</dbReference>
<accession>A0A9Q0HE60</accession>
<evidence type="ECO:0000313" key="6">
    <source>
        <dbReference type="Proteomes" id="UP001141806"/>
    </source>
</evidence>
<sequence>MSRIGFLDFQYGLSKRLQPKPTKFGSFNSRQFSGISRAFEPNVDEMKRVFDKFDADKDGKISWEEYCSLLKAMGKPRVEREVAKIIQVADLDGDGFIDFKEFMDVQRKGGGIRTMDIRNAFQMFDLDGNGKISAEEVREMLGRLGEYCSHNDCLRMVRGVDANGDGFIDMDEFTNMMTRSMSPS</sequence>
<dbReference type="SUPFAM" id="SSF47473">
    <property type="entry name" value="EF-hand"/>
    <property type="match status" value="1"/>
</dbReference>
<keyword evidence="6" id="KW-1185">Reference proteome</keyword>
<keyword evidence="3" id="KW-0106">Calcium</keyword>
<organism evidence="5 6">
    <name type="scientific">Protea cynaroides</name>
    <dbReference type="NCBI Taxonomy" id="273540"/>
    <lineage>
        <taxon>Eukaryota</taxon>
        <taxon>Viridiplantae</taxon>
        <taxon>Streptophyta</taxon>
        <taxon>Embryophyta</taxon>
        <taxon>Tracheophyta</taxon>
        <taxon>Spermatophyta</taxon>
        <taxon>Magnoliopsida</taxon>
        <taxon>Proteales</taxon>
        <taxon>Proteaceae</taxon>
        <taxon>Protea</taxon>
    </lineage>
</organism>
<dbReference type="InterPro" id="IPR039647">
    <property type="entry name" value="EF_hand_pair_protein_CML-like"/>
</dbReference>
<dbReference type="Pfam" id="PF13499">
    <property type="entry name" value="EF-hand_7"/>
    <property type="match status" value="2"/>
</dbReference>
<dbReference type="EMBL" id="JAMYWD010000007">
    <property type="protein sequence ID" value="KAJ4964762.1"/>
    <property type="molecule type" value="Genomic_DNA"/>
</dbReference>
<dbReference type="InterPro" id="IPR002048">
    <property type="entry name" value="EF_hand_dom"/>
</dbReference>
<dbReference type="CDD" id="cd00051">
    <property type="entry name" value="EFh"/>
    <property type="match status" value="1"/>
</dbReference>
<dbReference type="SMART" id="SM00054">
    <property type="entry name" value="EFh"/>
    <property type="match status" value="4"/>
</dbReference>